<evidence type="ECO:0000313" key="2">
    <source>
        <dbReference type="EMBL" id="KAF6836354.1"/>
    </source>
</evidence>
<organism evidence="2 3">
    <name type="scientific">Colletotrichum musicola</name>
    <dbReference type="NCBI Taxonomy" id="2175873"/>
    <lineage>
        <taxon>Eukaryota</taxon>
        <taxon>Fungi</taxon>
        <taxon>Dikarya</taxon>
        <taxon>Ascomycota</taxon>
        <taxon>Pezizomycotina</taxon>
        <taxon>Sordariomycetes</taxon>
        <taxon>Hypocreomycetidae</taxon>
        <taxon>Glomerellales</taxon>
        <taxon>Glomerellaceae</taxon>
        <taxon>Colletotrichum</taxon>
        <taxon>Colletotrichum orchidearum species complex</taxon>
    </lineage>
</organism>
<dbReference type="Proteomes" id="UP000639643">
    <property type="component" value="Unassembled WGS sequence"/>
</dbReference>
<accession>A0A8H6KRG7</accession>
<feature type="region of interest" description="Disordered" evidence="1">
    <location>
        <begin position="152"/>
        <end position="175"/>
    </location>
</feature>
<dbReference type="EMBL" id="WIGM01000161">
    <property type="protein sequence ID" value="KAF6836354.1"/>
    <property type="molecule type" value="Genomic_DNA"/>
</dbReference>
<protein>
    <submittedName>
        <fullName evidence="2">Uncharacterized protein</fullName>
    </submittedName>
</protein>
<dbReference type="AlphaFoldDB" id="A0A8H6KRG7"/>
<keyword evidence="3" id="KW-1185">Reference proteome</keyword>
<reference evidence="2" key="1">
    <citation type="journal article" date="2020" name="Phytopathology">
        <title>Genome Sequence Resources of Colletotrichum truncatum, C. plurivorum, C. musicola, and C. sojae: Four Species Pathogenic to Soybean (Glycine max).</title>
        <authorList>
            <person name="Rogerio F."/>
            <person name="Boufleur T.R."/>
            <person name="Ciampi-Guillardi M."/>
            <person name="Sukno S.A."/>
            <person name="Thon M.R."/>
            <person name="Massola Junior N.S."/>
            <person name="Baroncelli R."/>
        </authorList>
    </citation>
    <scope>NUCLEOTIDE SEQUENCE</scope>
    <source>
        <strain evidence="2">LFN0074</strain>
    </source>
</reference>
<sequence>MIRFCLDPSHIQDGLQSHPWLAGGIRTATETVPGCVRRLPWVQDAAGAGQCRRLAIDGARRSGWPHAFVLDQMTCHLAQCTTSQFHTVNTNAVFRKQSCIPWPPIFVLRILNKQDRPKPSVCTASSPIEIRISHLVLGAKLPISKSGMAVAGDSEMNKTGGDADDEHAGAASVEAETDGRGCVAVTVELAGAVDAR</sequence>
<evidence type="ECO:0000313" key="3">
    <source>
        <dbReference type="Proteomes" id="UP000639643"/>
    </source>
</evidence>
<gene>
    <name evidence="2" type="ORF">CMUS01_05431</name>
</gene>
<proteinExistence type="predicted"/>
<name>A0A8H6KRG7_9PEZI</name>
<evidence type="ECO:0000256" key="1">
    <source>
        <dbReference type="SAM" id="MobiDB-lite"/>
    </source>
</evidence>
<comment type="caution">
    <text evidence="2">The sequence shown here is derived from an EMBL/GenBank/DDBJ whole genome shotgun (WGS) entry which is preliminary data.</text>
</comment>